<accession>A0A8S5RKI7</accession>
<evidence type="ECO:0000256" key="1">
    <source>
        <dbReference type="SAM" id="Phobius"/>
    </source>
</evidence>
<keyword evidence="1" id="KW-1133">Transmembrane helix</keyword>
<keyword evidence="1" id="KW-0812">Transmembrane</keyword>
<sequence length="50" mass="5985">MTCIAYTYISIYIFCAACRGIIYYRYSRHLAILEVLYSKYLNLAKVYILF</sequence>
<proteinExistence type="predicted"/>
<feature type="transmembrane region" description="Helical" evidence="1">
    <location>
        <begin position="6"/>
        <end position="24"/>
    </location>
</feature>
<name>A0A8S5RKI7_9VIRU</name>
<evidence type="ECO:0000313" key="2">
    <source>
        <dbReference type="EMBL" id="DAE31492.1"/>
    </source>
</evidence>
<protein>
    <submittedName>
        <fullName evidence="2">Uncharacterized protein</fullName>
    </submittedName>
</protein>
<organism evidence="2">
    <name type="scientific">virus sp. ctBM815</name>
    <dbReference type="NCBI Taxonomy" id="2825806"/>
    <lineage>
        <taxon>Viruses</taxon>
    </lineage>
</organism>
<reference evidence="2" key="1">
    <citation type="journal article" date="2021" name="Proc. Natl. Acad. Sci. U.S.A.">
        <title>A Catalog of Tens of Thousands of Viruses from Human Metagenomes Reveals Hidden Associations with Chronic Diseases.</title>
        <authorList>
            <person name="Tisza M.J."/>
            <person name="Buck C.B."/>
        </authorList>
    </citation>
    <scope>NUCLEOTIDE SEQUENCE</scope>
    <source>
        <strain evidence="2">CtBM815</strain>
    </source>
</reference>
<dbReference type="EMBL" id="BK059109">
    <property type="protein sequence ID" value="DAE31492.1"/>
    <property type="molecule type" value="Genomic_DNA"/>
</dbReference>
<keyword evidence="1" id="KW-0472">Membrane</keyword>